<protein>
    <recommendedName>
        <fullName evidence="2">DUF4398 domain-containing protein</fullName>
    </recommendedName>
</protein>
<feature type="non-terminal residue" evidence="1">
    <location>
        <position position="65"/>
    </location>
</feature>
<dbReference type="AlphaFoldDB" id="A0A382TER1"/>
<accession>A0A382TER1</accession>
<dbReference type="EMBL" id="UINC01135862">
    <property type="protein sequence ID" value="SVD20272.1"/>
    <property type="molecule type" value="Genomic_DNA"/>
</dbReference>
<sequence length="65" mass="6974">MSKNTINSIAGFLLLILMWSGCGGSTVFVSGDVNTPESAYADGIRLLEAGTYEKSKASFERARKL</sequence>
<proteinExistence type="predicted"/>
<organism evidence="1">
    <name type="scientific">marine metagenome</name>
    <dbReference type="NCBI Taxonomy" id="408172"/>
    <lineage>
        <taxon>unclassified sequences</taxon>
        <taxon>metagenomes</taxon>
        <taxon>ecological metagenomes</taxon>
    </lineage>
</organism>
<reference evidence="1" key="1">
    <citation type="submission" date="2018-05" db="EMBL/GenBank/DDBJ databases">
        <authorList>
            <person name="Lanie J.A."/>
            <person name="Ng W.-L."/>
            <person name="Kazmierczak K.M."/>
            <person name="Andrzejewski T.M."/>
            <person name="Davidsen T.M."/>
            <person name="Wayne K.J."/>
            <person name="Tettelin H."/>
            <person name="Glass J.I."/>
            <person name="Rusch D."/>
            <person name="Podicherti R."/>
            <person name="Tsui H.-C.T."/>
            <person name="Winkler M.E."/>
        </authorList>
    </citation>
    <scope>NUCLEOTIDE SEQUENCE</scope>
</reference>
<evidence type="ECO:0008006" key="2">
    <source>
        <dbReference type="Google" id="ProtNLM"/>
    </source>
</evidence>
<dbReference type="PROSITE" id="PS51257">
    <property type="entry name" value="PROKAR_LIPOPROTEIN"/>
    <property type="match status" value="1"/>
</dbReference>
<gene>
    <name evidence="1" type="ORF">METZ01_LOCUS373126</name>
</gene>
<name>A0A382TER1_9ZZZZ</name>
<evidence type="ECO:0000313" key="1">
    <source>
        <dbReference type="EMBL" id="SVD20272.1"/>
    </source>
</evidence>